<dbReference type="InterPro" id="IPR001650">
    <property type="entry name" value="Helicase_C-like"/>
</dbReference>
<dbReference type="SUPFAM" id="SSF54373">
    <property type="entry name" value="FAD-linked reductases, C-terminal domain"/>
    <property type="match status" value="1"/>
</dbReference>
<dbReference type="OrthoDB" id="7777654at2759"/>
<feature type="region of interest" description="Disordered" evidence="12">
    <location>
        <begin position="3390"/>
        <end position="3413"/>
    </location>
</feature>
<dbReference type="EMBL" id="CAMXCT010000002">
    <property type="protein sequence ID" value="CAI3972264.1"/>
    <property type="molecule type" value="Genomic_DNA"/>
</dbReference>
<evidence type="ECO:0000313" key="19">
    <source>
        <dbReference type="EMBL" id="CAI3972264.1"/>
    </source>
</evidence>
<dbReference type="PROSITE" id="PS50089">
    <property type="entry name" value="ZF_RING_2"/>
    <property type="match status" value="1"/>
</dbReference>
<dbReference type="InterPro" id="IPR003034">
    <property type="entry name" value="SAP_dom"/>
</dbReference>
<dbReference type="GO" id="GO:0016787">
    <property type="term" value="F:hydrolase activity"/>
    <property type="evidence" value="ECO:0007669"/>
    <property type="project" value="UniProtKB-KW"/>
</dbReference>
<dbReference type="SUPFAM" id="SSF57716">
    <property type="entry name" value="Glucocorticoid receptor-like (DNA-binding domain)"/>
    <property type="match status" value="1"/>
</dbReference>
<evidence type="ECO:0000313" key="21">
    <source>
        <dbReference type="Proteomes" id="UP001152797"/>
    </source>
</evidence>
<dbReference type="InterPro" id="IPR013103">
    <property type="entry name" value="RVT_2"/>
</dbReference>
<dbReference type="InterPro" id="IPR001841">
    <property type="entry name" value="Znf_RING"/>
</dbReference>
<feature type="region of interest" description="Disordered" evidence="12">
    <location>
        <begin position="618"/>
        <end position="640"/>
    </location>
</feature>
<dbReference type="InterPro" id="IPR013083">
    <property type="entry name" value="Znf_RING/FYVE/PHD"/>
</dbReference>
<evidence type="ECO:0000256" key="10">
    <source>
        <dbReference type="PROSITE-ProRule" id="PRU00175"/>
    </source>
</evidence>
<dbReference type="SMART" id="SM00513">
    <property type="entry name" value="SAP"/>
    <property type="match status" value="1"/>
</dbReference>
<organism evidence="19">
    <name type="scientific">Cladocopium goreaui</name>
    <dbReference type="NCBI Taxonomy" id="2562237"/>
    <lineage>
        <taxon>Eukaryota</taxon>
        <taxon>Sar</taxon>
        <taxon>Alveolata</taxon>
        <taxon>Dinophyceae</taxon>
        <taxon>Suessiales</taxon>
        <taxon>Symbiodiniaceae</taxon>
        <taxon>Cladocopium</taxon>
    </lineage>
</organism>
<dbReference type="EMBL" id="CAMXCT020000002">
    <property type="protein sequence ID" value="CAL1125639.1"/>
    <property type="molecule type" value="Genomic_DNA"/>
</dbReference>
<dbReference type="SUPFAM" id="SSF53335">
    <property type="entry name" value="S-adenosyl-L-methionine-dependent methyltransferases"/>
    <property type="match status" value="1"/>
</dbReference>
<evidence type="ECO:0000259" key="16">
    <source>
        <dbReference type="PROSITE" id="PS50994"/>
    </source>
</evidence>
<feature type="domain" description="RING-type" evidence="14">
    <location>
        <begin position="7020"/>
        <end position="7069"/>
    </location>
</feature>
<evidence type="ECO:0000313" key="20">
    <source>
        <dbReference type="EMBL" id="CAL1125639.1"/>
    </source>
</evidence>
<keyword evidence="7" id="KW-0862">Zinc</keyword>
<evidence type="ECO:0000256" key="11">
    <source>
        <dbReference type="SAM" id="Coils"/>
    </source>
</evidence>
<dbReference type="InterPro" id="IPR027417">
    <property type="entry name" value="P-loop_NTPase"/>
</dbReference>
<dbReference type="InterPro" id="IPR044742">
    <property type="entry name" value="DEAD/DEAH_RhlB"/>
</dbReference>
<evidence type="ECO:0000256" key="1">
    <source>
        <dbReference type="ARBA" id="ARBA00004123"/>
    </source>
</evidence>
<keyword evidence="6" id="KW-0347">Helicase</keyword>
<feature type="region of interest" description="Disordered" evidence="12">
    <location>
        <begin position="5623"/>
        <end position="5642"/>
    </location>
</feature>
<dbReference type="Gene3D" id="3.30.1740.10">
    <property type="entry name" value="Zinc finger, PARP-type"/>
    <property type="match status" value="1"/>
</dbReference>
<feature type="region of interest" description="Disordered" evidence="12">
    <location>
        <begin position="4520"/>
        <end position="4594"/>
    </location>
</feature>
<evidence type="ECO:0000256" key="12">
    <source>
        <dbReference type="SAM" id="MobiDB-lite"/>
    </source>
</evidence>
<keyword evidence="21" id="KW-1185">Reference proteome</keyword>
<dbReference type="Gene3D" id="3.40.50.300">
    <property type="entry name" value="P-loop containing nucleotide triphosphate hydrolases"/>
    <property type="match status" value="2"/>
</dbReference>
<dbReference type="CDD" id="cd18787">
    <property type="entry name" value="SF2_C_DEAD"/>
    <property type="match status" value="1"/>
</dbReference>
<feature type="domain" description="PARP-type" evidence="13">
    <location>
        <begin position="2953"/>
        <end position="3039"/>
    </location>
</feature>
<evidence type="ECO:0000259" key="15">
    <source>
        <dbReference type="PROSITE" id="PS50800"/>
    </source>
</evidence>
<feature type="region of interest" description="Disordered" evidence="12">
    <location>
        <begin position="6159"/>
        <end position="6185"/>
    </location>
</feature>
<keyword evidence="3" id="KW-0547">Nucleotide-binding</keyword>
<dbReference type="GO" id="GO:0005634">
    <property type="term" value="C:nucleus"/>
    <property type="evidence" value="ECO:0007669"/>
    <property type="project" value="UniProtKB-SubCell"/>
</dbReference>
<evidence type="ECO:0000259" key="18">
    <source>
        <dbReference type="PROSITE" id="PS51194"/>
    </source>
</evidence>
<feature type="region of interest" description="Disordered" evidence="12">
    <location>
        <begin position="1096"/>
        <end position="1141"/>
    </location>
</feature>
<dbReference type="GO" id="GO:0016491">
    <property type="term" value="F:oxidoreductase activity"/>
    <property type="evidence" value="ECO:0007669"/>
    <property type="project" value="InterPro"/>
</dbReference>
<dbReference type="GO" id="GO:0008270">
    <property type="term" value="F:zinc ion binding"/>
    <property type="evidence" value="ECO:0007669"/>
    <property type="project" value="UniProtKB-KW"/>
</dbReference>
<evidence type="ECO:0000256" key="6">
    <source>
        <dbReference type="ARBA" id="ARBA00022806"/>
    </source>
</evidence>
<dbReference type="CDD" id="cd16448">
    <property type="entry name" value="RING-H2"/>
    <property type="match status" value="1"/>
</dbReference>
<keyword evidence="5" id="KW-0378">Hydrolase</keyword>
<feature type="region of interest" description="Disordered" evidence="12">
    <location>
        <begin position="5076"/>
        <end position="5097"/>
    </location>
</feature>
<feature type="region of interest" description="Disordered" evidence="12">
    <location>
        <begin position="2799"/>
        <end position="2826"/>
    </location>
</feature>
<feature type="coiled-coil region" evidence="11">
    <location>
        <begin position="4598"/>
        <end position="4655"/>
    </location>
</feature>
<feature type="compositionally biased region" description="Acidic residues" evidence="12">
    <location>
        <begin position="5632"/>
        <end position="5641"/>
    </location>
</feature>
<dbReference type="InterPro" id="IPR001510">
    <property type="entry name" value="Znf_PARP"/>
</dbReference>
<dbReference type="Gene3D" id="3.40.50.10810">
    <property type="entry name" value="Tandem AAA-ATPase domain"/>
    <property type="match status" value="2"/>
</dbReference>
<keyword evidence="9" id="KW-0539">Nucleus</keyword>
<dbReference type="PROSITE" id="PS51192">
    <property type="entry name" value="HELICASE_ATP_BIND_1"/>
    <property type="match status" value="1"/>
</dbReference>
<dbReference type="CDD" id="cd00268">
    <property type="entry name" value="DEADc"/>
    <property type="match status" value="1"/>
</dbReference>
<feature type="compositionally biased region" description="Low complexity" evidence="12">
    <location>
        <begin position="4525"/>
        <end position="4554"/>
    </location>
</feature>
<gene>
    <name evidence="19" type="ORF">C1SCF055_LOCUS854</name>
</gene>
<keyword evidence="2" id="KW-0479">Metal-binding</keyword>
<dbReference type="InterPro" id="IPR036397">
    <property type="entry name" value="RNaseH_sf"/>
</dbReference>
<evidence type="ECO:0000256" key="3">
    <source>
        <dbReference type="ARBA" id="ARBA00022741"/>
    </source>
</evidence>
<dbReference type="Pfam" id="PF00271">
    <property type="entry name" value="Helicase_C"/>
    <property type="match status" value="1"/>
</dbReference>
<sequence length="7139" mass="791833">MSAWGNYTPGAASSYGDKGKGKGKNIWRGERLPDITYAGETLSSCRKDIYNKHPTVRGWDAQTVHLIRLANNIEILEEDRPVDVLAPVNTLDVSSLPEESIKSLRRDMKIETPSPIQMQVWPAAMSGRDLIGVAPTGSGKTLAYLVPMFEHCKAQVGAMRNDEDCGPQALILVPNADLARQIKRTFENTWRANQLLKMELIIPGEKRENYRPCEILVASPGRLLDFLRHNEKTKSGFLRNFFRRTTFIVVDEADSLMVKERDRDGEQHTFEILKSLRSDIQMLYFTATWDDQLPMEINKIFPRNGERPMPREPLLSVIVNGKTLSACKNVQQIFLRRNGPDLDRDPRSMFLNKFWKQDSGKNDALHNLLYWAIQDGQKRNDVGNSKILVFTNAKQPSYLLMALSPVDWAAWKDRARTFFQGHPRVEVRELTRSERLLVKGAREAWAVVHFQAAASLRRLGGQPCCHCGEWTCCFCESCPRPPCAACTECDRERLLCHSCLDRGLVYTEVARQAEDDVLEISGYHDEEGRFVTLDPPVRMATTSIPRQSDGSFNADELMYMWSSSQDCYRELEQKTGRALQGHEAMAIAVAWTNARRASLKQIEALGVEVAQVRNSSVGVPTRRAETPVPSQPSEASAKVRRLVPSGVPAERAPILVAAAASDAHAKEDATKLSKLDQLFHLVLDNVLNLEELGVTAAQLQDPMEVQRLKDTTMAGASRLSSQRLGALASALRRWLRFCAARDVNHRQPTPLLLADFLREVSAGGPTAAASMHASLKWYAATFGAQFPMDHWATKHFRFHAVHHTGRQAPELEPWEFVSLLLLMKKSQGTHRVLVAQMLMAALGCIRFEHLQRSKFVTTHGPSLEFQCAQGKARKKGARPGYAWGLPHATLDGQGVTQTLLDFYANEYPQSSGFLLPAVSLNPEEFWEVTEHTGLIVNKPMSRSRFLELLRGALYQIGVEFTNAQAAGFNRLRRFIPTIANILELPDLDLQAVGNWTEIPAGGGRDPSAGKPRALMSMGVHYAGSKLLRSLQVKQRCVNRFMNLFHKKRRELALTEDGMLCRDAWLWPEFAAAHKLIPEDLSAFEAEAKEAIEVAPGALPVEEEVPAGSGLPSAEHSSDSSEDLSSSASDVTAEGDDLCGVPADEDAADDIPWFVQGRSTKAVAAAVLGRAGLPFVSGALAVCPEDDRGLATCFRGANLEQSWIDNYTKFHQISTLDVSALKGNRIALARFKSAYEAGHQALKHAAQAAPKSEDLDEALPDTTIQQMNVDWTKRYNLSFDSVLEPSEQLRSRVYREFRKQSMTVVDMKKVKSVLTVSQPRSSDSIALPGGLQLQLEKEVSVSLRSVTEYYFALRVLAHAWAWAGNFLVSPSAQGDKVLFMDLSSALHYCDRALKDTMEYGHGSLLWLQRNDLLTRGKMATYIRRGQPGQWALDNALRDTHLEWRSPAIQPLVETIETGASKRAAEPEPPAERKRQIKGDSFKTVSQIKGGQKICKPWNDGRGCKEAKCTSLHCCDVRLEEGTCPIAAGRPTSGPSACAWPTGTWLVLDLWAGFSGLCIALLQMGLHFYGVAAECDEIACYVASTNMPNLVHVPRVEHLAAAQFVPLLRRRAFRGVIMGGGSPCQGNSSLNMSRRGLADPRSQQPLELQRLRHEFSMLPEMQGVELIVFLENVGSMPQPVRDSYNEWLQAEPIMIDAAACGWVRRHRLYWLAGRAGAATPSLTAPPGWDWVPAEGSVPELRYSGDKPLPNKCFFGHGFQPMLNAKEVVSQGGRGAMHPFTREFYHPADRTASSSAAAVERFMEDNRRFPPSAYEEASLVWRDAEWRQPTPHERAQLMGLPPESFDCVPGEPALRRQRQNSLIGNGFHLFSVMAVFCLLPHLLEAKIQHPMVDVEEIGLKSRLLHTVWEPGRLDHFPGLSDSPHITGQLAALFPDCVFTPQLMADVQRRLAHCDLHVLQSYVAWCRLRGMPTDDLGPQPLGRHERARIYSGLSGQRHPTDSARGLDHLLPPGLGKLGHMTASSRLPSPFQATEWPEHDVVFTIEAICVCRQFLPAFSAKLRRTLRSVAQAVQPLEDALDSWRVESAHRVASTKRPGFVAVMTILLRWPDRLQAQCLVRGYPIVGQISQIGIFRPVAPREVDPLAKWLEHADEVVEALVHSKPPRHADDILEQTLAEQAKGFCSPLLSRSAVDALFGRGQWRPLERFQIVQADNKRRMIDNARRTQHNSHTSMSETIFTVSIDFVAAVAASIARRVGSDQAACGAEIPWLRLRIGTDDLPDAYRGLPVLPEHQRFSVVAIFVPNTGWRFTLLWGLAFGLESAVVAFNRFPQLGIAISRRCTLALTAAYFDDELAVEAIADADVSQAGLRLTFKLMGAPPQPAKGFVPAANRHYLGTSLHTGDFLSLGFVRVQPKYSTLAKVDAKLESILTEGTLNRDDAGKLRGDINWLFTMCMGHLGKIAGPALTHHQHNDVTSLTPVERLQLQALHVAVRDFRPRDIPVLQDSEPLIRIYSDASFESDVLRLGWVIFPSHGRPLGGTTVVPHSVIQTWQQRQQQIYPGETLAAVIVPILEAASLISKSVIWFIDNEAAAAALIRASTSEPDVLTLVQQAHLQFSRLQTRIWFEWIDTESNPADGLSRDGTNDEWTLSQHWLIREFPETVARLTDLLKENDHPVVGLTGDTWQGDRNRIVMDFADPNKTDKLILVTTDMLGRGIDFTTCRCVILYEFPHHRNGVREYVHRIGRTGRAGREGFAVTLLDEHEGDFRHCKDITQVLEASEQETPRWMVEESYSHKKHLQTYWRRQDQLRRERGPEDREDPAETANGAEEDLPAMKVLKTEQGGEAYGNAHKEGKVPCSPYYCLERLLEELGASQQKKLEQILKDGEKGQIALLSGMGEFAQLDKFLTQEGSSSSSKSSLLPTPVSPAWYDPESKSWYSQEDFSGLSKKEKESLFSCVMYCQYAPTGRARCRRCGEDIQKGELRLGYPYRWRQADDCYTLYLHPECYESSVFGIKEKDLRKKIYGYEALNNTERARLWKEMRSEGRMAKANKEGANATAEYSSGSVGVDTKSLPEVPVPKDMAVPMLPFQKEGLAWMCQQEESSVRGGILADEMGMGKTIQAISLLLARPVKGPALVVCPMAAVNQWMKEIEKFTKKGTLKTLVYHGSEKGRVATQFKKCRLDGSDPLVPDGFGRSDYRREAHKHRVKCKYCGKLFMPEKLTFHQRYFCGPNAEKTKKQQKTAAKKAMQSMGIGNSKASSSTDAPPTITNIYRDFMKQAGVTVKSKGYWNVMKETQERLKARCADVGVDPVEWPQGGDDVLSRERLALLDRKELVELCDKKGLDSTGRKPELVDRLMDFAVRGTTSKAEEPVKKVSLAMKLLTSAKAKAKAKAASANKTVGKSSKMKTAEPGKAGKRMYQGVSPLKSSGKWQASYQGKYLGSFDTAPLSQVDGNLMQFGNEELKAAKAVRDAAEAAESKGKGKKAAASAASGMARTVASRGAEASGSSSRGKRKREEMEEGGALVLEARGRLGGRANSIQLEGNGLSPEVVEEGCNYLHGCNMQHPLFLLAARLGIPSAIAAGDFGCQYGGWESVEVAEWHDCTTGEEIPMEEILDATLLLQQVTYGMAVLAREADRANPTAEVLFEHALQDVLQRRMAAKRRKSATLTSRERELLYKIRGRHFGYVAPCSRMPPTMMVMHNSPRRATQVFQDGHWPHSEEGLKEGMLRLWQRKFEVIQSLPVGAHAAVVQEPEDDMEDRLLLGGGFRTFIDCLAEHVEIHLNDPVKQVVQDDSFVKMTLLSGNSFCARFGIVTVPSGVLAELHPESQIKFQPPLPLEKLMAIKRLSIPQCGACTHEKVLLRWTAMDPFVCKKLNPQGAALQFETTDARFHFLNLHKYGRSGQLLCHIWGDAQWEAHQHLKDEEVVLEVVKGLRAMFATDQDLISFPPLWKVTRWSLDPFALGAYTEFQDVLASEEDRDIYMRSEGRLLFAGEGAIPGDDGAQCTHGAVLSGASAAMTVLGRDMGVTDQEPEHLADLRGDGPLGFNVAALVEETFEGAQLDLTDSPLHTIQWARVILDEADELRHVAAARKPRAHRIKGRTNSTALAAYALQTQKGYKWCLTGTPLQNRVGELYSLIRFLRVRPYAFYYCKKQGCKCECACFMRDRYCPNCGHVRFMHYSSFKKDVSNPIIKYGYMGAGKVGFQKLRQDILQKCMLRRTKEERKADLQLPPIKVCIRKDKLSKQVLRLLAAIGSLSIAFQALRHTVLRYRTGKWPLLEPTAFGFFSGTGKMSEEKDQNGGAWSKVPTWDGSPQTWRSFQREMMWWQSALDLESTKKYNLAARWLLRQSGVVRQRGEEFTPDELAYQKEVRGPDPVDGQGEIVITPEDPLSGVKKLMKALEGINGRTTLDKRGELRNLFYIDLKRRGGERISEFSTRFRTMLADLRAEGVTLPPGEIGWFYKQKLGLDSLRLQLLETALAGAEGYEETEREVLRLFKDLHFQDPLMRKTGMADTGQRSPLLNRFLNQTATGSRPPSYAPSTASSAQRTFRSSASSATSQRSVQPFRKFAPGQKHVMVSEAEDPEVADDPQDEADGDDDAGGQDLEEVLKCEAEALAAELDDAAELGIDPDTLAEVENTVETAAEALVTMKEARTKLAEVRRDRGYGRTALANGKRKDHQSKKQKSNCFDCGLAGHWAGDAECKKPGMKLGRKPKQVQIAETMNTEHQVDETAVEDGAHEILTVAVRPLSHSLAVALEASHNKPKEVDVAVVGLTADKRLVGALDSACNRTCTGPDWLRGYLQCLRSAPSDVQNLVKSQTEHETFRFGNGGTKISLERWRLPTVIGGQVICHYLLPLVPSSWPAVGDHRWRKLGPDQVVELQMSAKQWLSQFFRLKGSQAHEVSPHDHMLTEKSLQVGNLVCTVMTTGTSMRMAQAPTMRSPSLKLALTSTSSPTRKSSSPSRSSALTVKSDGRTASAKASGKMAPIRYAPQGKGSLGRKGRSSVGFAKAFLALAALAVSSHGLSGKMDHTMQEPSAGQGVPRKALPEGTGPDPMLDGMLEGMALKGLSKRLKNAAQAEALEAAQKAGSSAKREQEARTLIGPKGGLPTLRRDLLKLAALLHVEVDEKDTVDNIKTKVRPMVEILKSKPQPPVAVKSAAKPKGAIPKSAARDASASSMSAESRPLTQITDRQAEMWDQMQRMAQELQQLRDMVPTGAVPISVDLTAMDVKSEPMEMELTEEEMRHAQEACAEERLARKYGTSDRQQLEMEGIEISQAQMIAQAWNRHETERLRTSWGPRKIHQALIADFEDEMKSFVTDEIFIQPLNLAHSSYALGDSNEVLENAQVSKNVLMPENAKASKNVQLPENAKVSKNVLVPDDAELPKNDLKPFLTEVFTTSQNVTKEAVRRGHQVGDPLSLDTGWNFLIPSHREAALKKIREEKPYCVVLAFPCGPFSPLQRFNQTHPERHAVRLQEGRVLMDFAIEVAELQMRGGRHCILENPKPSGAWSEPAMQKFLEEFEIYVSNFDQCRFNLRNIEGFLHKKPTRIATSSSKVNLELEGHVCRRDHFHAPVLGGSKVTARAGIYPKPLARALVRGLERQFDSDFAVREVFAVDGADDDAEEELAFEGAGFLNPQGNEDGSDVDEPDEKDGKTVAIPAGVRAAVLRLHQNTGHRSGKRLARALAIAGAPSEAILAAKQLKCAVCQEQRPPRARRPASLPLPKDMGDQLHVDLIEVEDVRETRFYMAHGTDFATRFQLAEVLPDKSTKSVIKFLDRWLAVFGPPRVMVADQGREFVSWEMEEWASAHSVLLHHIAVQAPWQNGVAERSGGILKTILSAVIASQGVCGAEEMQSALSESVAAYNGDINELGTSPYQAAIGKQPRMIGDVLGGIQTRLSEHGLLESKPSLARQLAMREVAKVAITRLHFSKGLPRAELARSRNPTIENVPEPGSICYFYRPLRYNNKTNPSKKKLTLKRWHGPALLVALEGTSSAFMSYKGQLTKCALEHVRLASSMEQIAAENWREAIDEVVEAAQHDLTLRGAAFASAPPEPNDGLRTGEVPDQSVVNPSTPAFLPSIAPGTPGVVAADASHGGDLPPIQPQELAGALMQAAAVPVPDSTVPSAVSSRRGSIVSGDALPSISRKRASSLPASTRSVLEGPIEKAQRLAAPAGVKRAPEVSAESLQAGEAETPVPVSDGGKLFDCNVVSKEDVLASLGDPHVHPLVHLYHQACIDRQQPLECRVDDHGSWDGRWPLPSKGEWHLHERLGMMWPKGQVELHADEHEIAAVQAGRQEFFWNAMDEAAKKAFTEAAKDAWQIWPDNNAVDILSKDECVAIRQRLARNNEKHKILTPRYVFTDKNEPLRTTANPLPLRARARIVVPGFKDLLAYTLRKDAPTASRVSQHFLLTLTASFNVKKMGRKRAWRLLAADIKSAFMKGEFFDEDRELYMENVRNPNEPQLPFPDLVRVKKGVFGLSDAPRMWYLRLNKALIAQGWERSHMDFACWLLWSDDRKHLHGIILSHVDDLLLGGDLIAQEKMLSLGKELGYGSISYDKFTYCGKKIEQLADGSIQITMKEYHENLKPVSIPAHRRAQPDSPLNEPERRQLRAVLGSLQWLVAQLRFDMGFMLSTLQGEAPLVKTLMKANVLLKQFKQHSDFALNFNPLDLEGSGILVVTDASLGNVTKLGAADGTISEKVYSQSAYFVLLADRDLLSGKEGSFTVIDARSHRLPRVCRSTYSAELQGTEEAADVGIFCRGLYANFLGYPMNQRRALDAICAIPLALVTDAKDVYDKGTSDTPTYGAQKSLAFTVAWLRDVLSQPNTMLRWTATENMFVDCGTKDMDNDHMHRILRSGRWSVVFNQDFVKQKTGKRSSSGAAANSEAAHVSLSGEFLGEKSPIFPYLAQLSSSPGWHHRDGVVINVAKQAKSFRTPTARFDPKEFCLRTTYGRFDSADGRSEWRILGEAEKYGEAQNPHALLGRHNYAHIFDLLTSLRRAGDHPYLIVYGGGQATHRLPQGKTLLAENAGNVCGLCQDDVNEGGEEVKRQAKCGHVFHDECIRAYIADAPTLKSGGVGCPVCFTKLHIDLEDGDENSGDEKETPKRKSQKAPAASTPAKTARTSAKAAPKAKAKSEAKPAMLALPVWYQEMG</sequence>
<dbReference type="Pfam" id="PF00270">
    <property type="entry name" value="DEAD"/>
    <property type="match status" value="1"/>
</dbReference>
<dbReference type="PROSITE" id="PS50994">
    <property type="entry name" value="INTEGRASE"/>
    <property type="match status" value="1"/>
</dbReference>
<evidence type="ECO:0000256" key="4">
    <source>
        <dbReference type="ARBA" id="ARBA00022771"/>
    </source>
</evidence>
<name>A0A9P1BEZ9_9DINO</name>
<dbReference type="GO" id="GO:0003677">
    <property type="term" value="F:DNA binding"/>
    <property type="evidence" value="ECO:0007669"/>
    <property type="project" value="InterPro"/>
</dbReference>
<dbReference type="InterPro" id="IPR001584">
    <property type="entry name" value="Integrase_cat-core"/>
</dbReference>
<feature type="domain" description="SAP" evidence="15">
    <location>
        <begin position="3320"/>
        <end position="3354"/>
    </location>
</feature>
<dbReference type="GO" id="GO:0015074">
    <property type="term" value="P:DNA integration"/>
    <property type="evidence" value="ECO:0007669"/>
    <property type="project" value="InterPro"/>
</dbReference>
<dbReference type="InterPro" id="IPR012337">
    <property type="entry name" value="RNaseH-like_sf"/>
</dbReference>
<dbReference type="InterPro" id="IPR014001">
    <property type="entry name" value="Helicase_ATP-bd"/>
</dbReference>
<dbReference type="SMART" id="SM01336">
    <property type="entry name" value="zf-PARP"/>
    <property type="match status" value="1"/>
</dbReference>
<feature type="domain" description="Helicase ATP-binding" evidence="17">
    <location>
        <begin position="121"/>
        <end position="307"/>
    </location>
</feature>
<dbReference type="GO" id="GO:0008094">
    <property type="term" value="F:ATP-dependent activity, acting on DNA"/>
    <property type="evidence" value="ECO:0007669"/>
    <property type="project" value="TreeGrafter"/>
</dbReference>
<feature type="compositionally biased region" description="Low complexity" evidence="12">
    <location>
        <begin position="4941"/>
        <end position="4957"/>
    </location>
</feature>
<dbReference type="SUPFAM" id="SSF51905">
    <property type="entry name" value="FAD/NAD(P)-binding domain"/>
    <property type="match status" value="1"/>
</dbReference>
<dbReference type="InterPro" id="IPR036188">
    <property type="entry name" value="FAD/NAD-bd_sf"/>
</dbReference>
<evidence type="ECO:0000256" key="8">
    <source>
        <dbReference type="ARBA" id="ARBA00022840"/>
    </source>
</evidence>
<dbReference type="InterPro" id="IPR038718">
    <property type="entry name" value="SNF2-like_sf"/>
</dbReference>
<feature type="region of interest" description="Disordered" evidence="12">
    <location>
        <begin position="7079"/>
        <end position="7124"/>
    </location>
</feature>
<evidence type="ECO:0000259" key="13">
    <source>
        <dbReference type="PROSITE" id="PS50064"/>
    </source>
</evidence>
<comment type="caution">
    <text evidence="19">The sequence shown here is derived from an EMBL/GenBank/DDBJ whole genome shotgun (WGS) entry which is preliminary data.</text>
</comment>
<feature type="domain" description="Integrase catalytic" evidence="16">
    <location>
        <begin position="5708"/>
        <end position="5873"/>
    </location>
</feature>
<dbReference type="Gene3D" id="3.30.40.10">
    <property type="entry name" value="Zinc/RING finger domain, C3HC4 (zinc finger)"/>
    <property type="match status" value="1"/>
</dbReference>
<feature type="compositionally biased region" description="Acidic residues" evidence="12">
    <location>
        <begin position="4572"/>
        <end position="4594"/>
    </location>
</feature>
<protein>
    <submittedName>
        <fullName evidence="19">Uncharacterized protein</fullName>
    </submittedName>
</protein>
<feature type="domain" description="Helicase C-terminal" evidence="18">
    <location>
        <begin position="2639"/>
        <end position="2786"/>
    </location>
</feature>
<dbReference type="SUPFAM" id="SSF53098">
    <property type="entry name" value="Ribonuclease H-like"/>
    <property type="match status" value="1"/>
</dbReference>
<evidence type="ECO:0000259" key="14">
    <source>
        <dbReference type="PROSITE" id="PS50089"/>
    </source>
</evidence>
<dbReference type="Pfam" id="PF00176">
    <property type="entry name" value="SNF2-rel_dom"/>
    <property type="match status" value="2"/>
</dbReference>
<feature type="region of interest" description="Disordered" evidence="12">
    <location>
        <begin position="5020"/>
        <end position="5041"/>
    </location>
</feature>
<dbReference type="SMART" id="SM00490">
    <property type="entry name" value="HELICc"/>
    <property type="match status" value="1"/>
</dbReference>
<dbReference type="PROSITE" id="PS51194">
    <property type="entry name" value="HELICASE_CTER"/>
    <property type="match status" value="1"/>
</dbReference>
<dbReference type="Pfam" id="PF00665">
    <property type="entry name" value="rve"/>
    <property type="match status" value="1"/>
</dbReference>
<reference evidence="19" key="1">
    <citation type="submission" date="2022-10" db="EMBL/GenBank/DDBJ databases">
        <authorList>
            <person name="Chen Y."/>
            <person name="Dougan E. K."/>
            <person name="Chan C."/>
            <person name="Rhodes N."/>
            <person name="Thang M."/>
        </authorList>
    </citation>
    <scope>NUCLEOTIDE SEQUENCE</scope>
</reference>
<dbReference type="SUPFAM" id="SSF52540">
    <property type="entry name" value="P-loop containing nucleoside triphosphate hydrolases"/>
    <property type="match status" value="4"/>
</dbReference>
<dbReference type="PANTHER" id="PTHR45626">
    <property type="entry name" value="TRANSCRIPTION TERMINATION FACTOR 2-RELATED"/>
    <property type="match status" value="1"/>
</dbReference>
<comment type="subcellular location">
    <subcellularLocation>
        <location evidence="1">Nucleus</location>
    </subcellularLocation>
</comment>
<keyword evidence="8" id="KW-0067">ATP-binding</keyword>
<dbReference type="GO" id="GO:0006289">
    <property type="term" value="P:nucleotide-excision repair"/>
    <property type="evidence" value="ECO:0007669"/>
    <property type="project" value="TreeGrafter"/>
</dbReference>
<evidence type="ECO:0000256" key="5">
    <source>
        <dbReference type="ARBA" id="ARBA00022801"/>
    </source>
</evidence>
<dbReference type="GO" id="GO:0004386">
    <property type="term" value="F:helicase activity"/>
    <property type="evidence" value="ECO:0007669"/>
    <property type="project" value="UniProtKB-KW"/>
</dbReference>
<dbReference type="Gene3D" id="3.40.50.150">
    <property type="entry name" value="Vaccinia Virus protein VP39"/>
    <property type="match status" value="1"/>
</dbReference>
<keyword evidence="4 10" id="KW-0863">Zinc-finger</keyword>
<feature type="region of interest" description="Disordered" evidence="12">
    <location>
        <begin position="3469"/>
        <end position="3514"/>
    </location>
</feature>
<dbReference type="Pfam" id="PF01593">
    <property type="entry name" value="Amino_oxidase"/>
    <property type="match status" value="1"/>
</dbReference>
<dbReference type="InterPro" id="IPR050628">
    <property type="entry name" value="SNF2_RAD54_helicase_TF"/>
</dbReference>
<dbReference type="SUPFAM" id="SSF57850">
    <property type="entry name" value="RING/U-box"/>
    <property type="match status" value="1"/>
</dbReference>
<dbReference type="Gene3D" id="3.30.420.10">
    <property type="entry name" value="Ribonuclease H-like superfamily/Ribonuclease H"/>
    <property type="match status" value="1"/>
</dbReference>
<feature type="compositionally biased region" description="Acidic residues" evidence="12">
    <location>
        <begin position="2811"/>
        <end position="2826"/>
    </location>
</feature>
<dbReference type="PROSITE" id="PS50800">
    <property type="entry name" value="SAP"/>
    <property type="match status" value="1"/>
</dbReference>
<keyword evidence="11" id="KW-0175">Coiled coil</keyword>
<feature type="compositionally biased region" description="Low complexity" evidence="12">
    <location>
        <begin position="3479"/>
        <end position="3503"/>
    </location>
</feature>
<feature type="compositionally biased region" description="Acidic residues" evidence="12">
    <location>
        <begin position="1132"/>
        <end position="1141"/>
    </location>
</feature>
<dbReference type="Proteomes" id="UP001152797">
    <property type="component" value="Unassembled WGS sequence"/>
</dbReference>
<dbReference type="PANTHER" id="PTHR45626:SF12">
    <property type="entry name" value="DNA REPAIR PROTEIN RAD16"/>
    <property type="match status" value="1"/>
</dbReference>
<dbReference type="InterPro" id="IPR011545">
    <property type="entry name" value="DEAD/DEAH_box_helicase_dom"/>
</dbReference>
<feature type="compositionally biased region" description="Basic and acidic residues" evidence="12">
    <location>
        <begin position="2799"/>
        <end position="2810"/>
    </location>
</feature>
<feature type="region of interest" description="Disordered" evidence="12">
    <location>
        <begin position="4926"/>
        <end position="4993"/>
    </location>
</feature>
<dbReference type="InterPro" id="IPR002937">
    <property type="entry name" value="Amino_oxidase"/>
</dbReference>
<evidence type="ECO:0000259" key="17">
    <source>
        <dbReference type="PROSITE" id="PS51192"/>
    </source>
</evidence>
<dbReference type="SMART" id="SM00487">
    <property type="entry name" value="DEXDc"/>
    <property type="match status" value="2"/>
</dbReference>
<dbReference type="GO" id="GO:0005524">
    <property type="term" value="F:ATP binding"/>
    <property type="evidence" value="ECO:0007669"/>
    <property type="project" value="UniProtKB-KW"/>
</dbReference>
<evidence type="ECO:0000256" key="2">
    <source>
        <dbReference type="ARBA" id="ARBA00022723"/>
    </source>
</evidence>
<evidence type="ECO:0000256" key="9">
    <source>
        <dbReference type="ARBA" id="ARBA00023242"/>
    </source>
</evidence>
<dbReference type="InterPro" id="IPR029063">
    <property type="entry name" value="SAM-dependent_MTases_sf"/>
</dbReference>
<feature type="compositionally biased region" description="Low complexity" evidence="12">
    <location>
        <begin position="7097"/>
        <end position="7117"/>
    </location>
</feature>
<dbReference type="Gene3D" id="3.50.50.60">
    <property type="entry name" value="FAD/NAD(P)-binding domain"/>
    <property type="match status" value="2"/>
</dbReference>
<reference evidence="20" key="2">
    <citation type="submission" date="2024-04" db="EMBL/GenBank/DDBJ databases">
        <authorList>
            <person name="Chen Y."/>
            <person name="Shah S."/>
            <person name="Dougan E. K."/>
            <person name="Thang M."/>
            <person name="Chan C."/>
        </authorList>
    </citation>
    <scope>NUCLEOTIDE SEQUENCE [LARGE SCALE GENOMIC DNA]</scope>
</reference>
<dbReference type="EMBL" id="CAMXCT030000002">
    <property type="protein sequence ID" value="CAL4759576.1"/>
    <property type="molecule type" value="Genomic_DNA"/>
</dbReference>
<dbReference type="GO" id="GO:0005737">
    <property type="term" value="C:cytoplasm"/>
    <property type="evidence" value="ECO:0007669"/>
    <property type="project" value="UniProtKB-ARBA"/>
</dbReference>
<feature type="region of interest" description="Disordered" evidence="12">
    <location>
        <begin position="5141"/>
        <end position="5179"/>
    </location>
</feature>
<dbReference type="SMART" id="SM00184">
    <property type="entry name" value="RING"/>
    <property type="match status" value="1"/>
</dbReference>
<feature type="compositionally biased region" description="Low complexity" evidence="12">
    <location>
        <begin position="5163"/>
        <end position="5174"/>
    </location>
</feature>
<dbReference type="InterPro" id="IPR000330">
    <property type="entry name" value="SNF2_N"/>
</dbReference>
<dbReference type="PROSITE" id="PS50064">
    <property type="entry name" value="ZF_PARP_2"/>
    <property type="match status" value="1"/>
</dbReference>
<dbReference type="InterPro" id="IPR036957">
    <property type="entry name" value="Znf_PARP_sf"/>
</dbReference>
<proteinExistence type="predicted"/>
<dbReference type="Pfam" id="PF07727">
    <property type="entry name" value="RVT_2"/>
    <property type="match status" value="1"/>
</dbReference>
<accession>A0A9P1BEZ9</accession>
<evidence type="ECO:0000256" key="7">
    <source>
        <dbReference type="ARBA" id="ARBA00022833"/>
    </source>
</evidence>